<sequence>MEMPIPVGVQQNKFQYSADSHNLSFGVSDCKKLFLCNLWFISKFITKNLVNGLQKTQISLSKQIVFLRREVLCKGDGIIQKNMVKKRKKSFRDALSDTLQIKFTM</sequence>
<protein>
    <submittedName>
        <fullName evidence="1">Uncharacterized protein</fullName>
    </submittedName>
</protein>
<organism evidence="1 2">
    <name type="scientific">Acropora cervicornis</name>
    <name type="common">Staghorn coral</name>
    <dbReference type="NCBI Taxonomy" id="6130"/>
    <lineage>
        <taxon>Eukaryota</taxon>
        <taxon>Metazoa</taxon>
        <taxon>Cnidaria</taxon>
        <taxon>Anthozoa</taxon>
        <taxon>Hexacorallia</taxon>
        <taxon>Scleractinia</taxon>
        <taxon>Astrocoeniina</taxon>
        <taxon>Acroporidae</taxon>
        <taxon>Acropora</taxon>
    </lineage>
</organism>
<evidence type="ECO:0000313" key="1">
    <source>
        <dbReference type="EMBL" id="KAK2553477.1"/>
    </source>
</evidence>
<name>A0AAD9Q2C0_ACRCE</name>
<dbReference type="Proteomes" id="UP001249851">
    <property type="component" value="Unassembled WGS sequence"/>
</dbReference>
<keyword evidence="2" id="KW-1185">Reference proteome</keyword>
<evidence type="ECO:0000313" key="2">
    <source>
        <dbReference type="Proteomes" id="UP001249851"/>
    </source>
</evidence>
<comment type="caution">
    <text evidence="1">The sequence shown here is derived from an EMBL/GenBank/DDBJ whole genome shotgun (WGS) entry which is preliminary data.</text>
</comment>
<accession>A0AAD9Q2C0</accession>
<gene>
    <name evidence="1" type="ORF">P5673_025239</name>
</gene>
<dbReference type="AlphaFoldDB" id="A0AAD9Q2C0"/>
<dbReference type="EMBL" id="JARQWQ010000077">
    <property type="protein sequence ID" value="KAK2553477.1"/>
    <property type="molecule type" value="Genomic_DNA"/>
</dbReference>
<reference evidence="1" key="1">
    <citation type="journal article" date="2023" name="G3 (Bethesda)">
        <title>Whole genome assembly and annotation of the endangered Caribbean coral Acropora cervicornis.</title>
        <authorList>
            <person name="Selwyn J.D."/>
            <person name="Vollmer S.V."/>
        </authorList>
    </citation>
    <scope>NUCLEOTIDE SEQUENCE</scope>
    <source>
        <strain evidence="1">K2</strain>
    </source>
</reference>
<proteinExistence type="predicted"/>
<reference evidence="1" key="2">
    <citation type="journal article" date="2023" name="Science">
        <title>Genomic signatures of disease resistance in endangered staghorn corals.</title>
        <authorList>
            <person name="Vollmer S.V."/>
            <person name="Selwyn J.D."/>
            <person name="Despard B.A."/>
            <person name="Roesel C.L."/>
        </authorList>
    </citation>
    <scope>NUCLEOTIDE SEQUENCE</scope>
    <source>
        <strain evidence="1">K2</strain>
    </source>
</reference>